<organism evidence="6 7">
    <name type="scientific">Nocardia jinanensis</name>
    <dbReference type="NCBI Taxonomy" id="382504"/>
    <lineage>
        <taxon>Bacteria</taxon>
        <taxon>Bacillati</taxon>
        <taxon>Actinomycetota</taxon>
        <taxon>Actinomycetes</taxon>
        <taxon>Mycobacteriales</taxon>
        <taxon>Nocardiaceae</taxon>
        <taxon>Nocardia</taxon>
    </lineage>
</organism>
<feature type="DNA-binding region" description="H-T-H motif" evidence="4">
    <location>
        <begin position="36"/>
        <end position="55"/>
    </location>
</feature>
<accession>A0A917RCN1</accession>
<keyword evidence="3" id="KW-0804">Transcription</keyword>
<reference evidence="6" key="2">
    <citation type="submission" date="2020-09" db="EMBL/GenBank/DDBJ databases">
        <authorList>
            <person name="Sun Q."/>
            <person name="Zhou Y."/>
        </authorList>
    </citation>
    <scope>NUCLEOTIDE SEQUENCE</scope>
    <source>
        <strain evidence="6">CGMCC 4.3508</strain>
    </source>
</reference>
<proteinExistence type="predicted"/>
<dbReference type="AlphaFoldDB" id="A0A917RCN1"/>
<dbReference type="RefSeq" id="WP_229718653.1">
    <property type="nucleotide sequence ID" value="NZ_BMMH01000002.1"/>
</dbReference>
<evidence type="ECO:0000313" key="6">
    <source>
        <dbReference type="EMBL" id="GGL01797.1"/>
    </source>
</evidence>
<dbReference type="PROSITE" id="PS50977">
    <property type="entry name" value="HTH_TETR_2"/>
    <property type="match status" value="1"/>
</dbReference>
<evidence type="ECO:0000256" key="1">
    <source>
        <dbReference type="ARBA" id="ARBA00023015"/>
    </source>
</evidence>
<keyword evidence="1" id="KW-0805">Transcription regulation</keyword>
<feature type="domain" description="HTH tetR-type" evidence="5">
    <location>
        <begin position="13"/>
        <end position="73"/>
    </location>
</feature>
<dbReference type="InterPro" id="IPR001647">
    <property type="entry name" value="HTH_TetR"/>
</dbReference>
<evidence type="ECO:0000313" key="7">
    <source>
        <dbReference type="Proteomes" id="UP000638263"/>
    </source>
</evidence>
<dbReference type="InterPro" id="IPR036271">
    <property type="entry name" value="Tet_transcr_reg_TetR-rel_C_sf"/>
</dbReference>
<comment type="caution">
    <text evidence="6">The sequence shown here is derived from an EMBL/GenBank/DDBJ whole genome shotgun (WGS) entry which is preliminary data.</text>
</comment>
<keyword evidence="2 4" id="KW-0238">DNA-binding</keyword>
<dbReference type="Pfam" id="PF00440">
    <property type="entry name" value="TetR_N"/>
    <property type="match status" value="1"/>
</dbReference>
<evidence type="ECO:0000256" key="2">
    <source>
        <dbReference type="ARBA" id="ARBA00023125"/>
    </source>
</evidence>
<dbReference type="InterPro" id="IPR009057">
    <property type="entry name" value="Homeodomain-like_sf"/>
</dbReference>
<dbReference type="SUPFAM" id="SSF48498">
    <property type="entry name" value="Tetracyclin repressor-like, C-terminal domain"/>
    <property type="match status" value="1"/>
</dbReference>
<dbReference type="Gene3D" id="1.10.357.10">
    <property type="entry name" value="Tetracycline Repressor, domain 2"/>
    <property type="match status" value="1"/>
</dbReference>
<gene>
    <name evidence="6" type="ORF">GCM10011588_15650</name>
</gene>
<sequence length="203" mass="22196">MARSEAHYAAMRAATDEKVRAAAVRLFARRGFGGTTMRDVAREAGISPGSIYRHYETKEELFATLVGQATEGLLHLARLFRDNEPPRVILRRFTTEVLADIAGDGEFPEFFLIMNQSFGRQDGPPEIRSLVDAQSAAMNAAQGLISRGQQLGEFRRGDPAELATCFFAAVSGLATMKLALRGQLVVPGPDVLTAFLIEDNHDN</sequence>
<evidence type="ECO:0000256" key="3">
    <source>
        <dbReference type="ARBA" id="ARBA00023163"/>
    </source>
</evidence>
<dbReference type="GO" id="GO:0003700">
    <property type="term" value="F:DNA-binding transcription factor activity"/>
    <property type="evidence" value="ECO:0007669"/>
    <property type="project" value="TreeGrafter"/>
</dbReference>
<dbReference type="Proteomes" id="UP000638263">
    <property type="component" value="Unassembled WGS sequence"/>
</dbReference>
<dbReference type="SUPFAM" id="SSF46689">
    <property type="entry name" value="Homeodomain-like"/>
    <property type="match status" value="1"/>
</dbReference>
<dbReference type="GO" id="GO:0000976">
    <property type="term" value="F:transcription cis-regulatory region binding"/>
    <property type="evidence" value="ECO:0007669"/>
    <property type="project" value="TreeGrafter"/>
</dbReference>
<evidence type="ECO:0000256" key="4">
    <source>
        <dbReference type="PROSITE-ProRule" id="PRU00335"/>
    </source>
</evidence>
<name>A0A917RCN1_9NOCA</name>
<dbReference type="EMBL" id="BMMH01000002">
    <property type="protein sequence ID" value="GGL01797.1"/>
    <property type="molecule type" value="Genomic_DNA"/>
</dbReference>
<dbReference type="PANTHER" id="PTHR30055:SF238">
    <property type="entry name" value="MYCOFACTOCIN BIOSYNTHESIS TRANSCRIPTIONAL REGULATOR MFTR-RELATED"/>
    <property type="match status" value="1"/>
</dbReference>
<keyword evidence="7" id="KW-1185">Reference proteome</keyword>
<protein>
    <recommendedName>
        <fullName evidence="5">HTH tetR-type domain-containing protein</fullName>
    </recommendedName>
</protein>
<dbReference type="PANTHER" id="PTHR30055">
    <property type="entry name" value="HTH-TYPE TRANSCRIPTIONAL REGULATOR RUTR"/>
    <property type="match status" value="1"/>
</dbReference>
<reference evidence="6" key="1">
    <citation type="journal article" date="2014" name="Int. J. Syst. Evol. Microbiol.">
        <title>Complete genome sequence of Corynebacterium casei LMG S-19264T (=DSM 44701T), isolated from a smear-ripened cheese.</title>
        <authorList>
            <consortium name="US DOE Joint Genome Institute (JGI-PGF)"/>
            <person name="Walter F."/>
            <person name="Albersmeier A."/>
            <person name="Kalinowski J."/>
            <person name="Ruckert C."/>
        </authorList>
    </citation>
    <scope>NUCLEOTIDE SEQUENCE</scope>
    <source>
        <strain evidence="6">CGMCC 4.3508</strain>
    </source>
</reference>
<evidence type="ECO:0000259" key="5">
    <source>
        <dbReference type="PROSITE" id="PS50977"/>
    </source>
</evidence>
<dbReference type="PRINTS" id="PR00455">
    <property type="entry name" value="HTHTETR"/>
</dbReference>
<dbReference type="InterPro" id="IPR050109">
    <property type="entry name" value="HTH-type_TetR-like_transc_reg"/>
</dbReference>